<dbReference type="SUPFAM" id="SSF69796">
    <property type="entry name" value="Thymidylate synthase-complementing protein Thy1"/>
    <property type="match status" value="2"/>
</dbReference>
<dbReference type="Proteomes" id="UP000220922">
    <property type="component" value="Unassembled WGS sequence"/>
</dbReference>
<dbReference type="AlphaFoldDB" id="A0A2H3L0V8"/>
<dbReference type="EMBL" id="LYXE01000182">
    <property type="protein sequence ID" value="PDV96777.1"/>
    <property type="molecule type" value="Genomic_DNA"/>
</dbReference>
<protein>
    <submittedName>
        <fullName evidence="1">Thymidylate synthase</fullName>
    </submittedName>
</protein>
<evidence type="ECO:0000313" key="1">
    <source>
        <dbReference type="EMBL" id="PDV96777.1"/>
    </source>
</evidence>
<evidence type="ECO:0000313" key="2">
    <source>
        <dbReference type="Proteomes" id="UP000220922"/>
    </source>
</evidence>
<dbReference type="GO" id="GO:0070402">
    <property type="term" value="F:NADPH binding"/>
    <property type="evidence" value="ECO:0007669"/>
    <property type="project" value="TreeGrafter"/>
</dbReference>
<organism evidence="1 2">
    <name type="scientific">Candidatus Chloroploca asiatica</name>
    <dbReference type="NCBI Taxonomy" id="1506545"/>
    <lineage>
        <taxon>Bacteria</taxon>
        <taxon>Bacillati</taxon>
        <taxon>Chloroflexota</taxon>
        <taxon>Chloroflexia</taxon>
        <taxon>Chloroflexales</taxon>
        <taxon>Chloroflexineae</taxon>
        <taxon>Oscillochloridaceae</taxon>
        <taxon>Candidatus Chloroploca</taxon>
    </lineage>
</organism>
<sequence>MFEPNAERFTAEEIALLQPFVTNTERPIFCLRNLPEVVKGALFSRYSRSTKSLRRLLLDEFISAPESGFHLIVAGADNDPAAQLVAVKQAEAFYERVLVGYGDDSVAELGGAHLACEGVSNIAAKVLEDSRLGLSPLEKSTRYVRFDQQGPEGYAYLREPALMASPYAARFTDAMDHLFRTYSALLAPVQAWVQTQFPRDPATSQRAYASATQAKAFDLLRGLLPMATRTNVGLFGNGRAFEYLLTKLAATPFAETQQLGQAMQAELDLVIPAFVKRSKGDRGRAYADYMAAIRERVGAIAARIDLPQASQGDVAVRLVDYDPQAEAKTVAAILYPHLDLPLTAIQERVEAMPEAERVALIEAALGERASRFHRPGRAFEEPYYSFDILADIGAYRDLQRHRVLTQERQRFTVAHGFVVPSELEAVGVAATYRAALQQAAEVCVAMQAEFPHEAQYAVPFSFRVRWRIKLNVREAYHLIELRSARQGHPSYRQVAQAMFREISAVHPALAQGMHFVDQNDYGLERLTAEQRLDQKRQAQEG</sequence>
<gene>
    <name evidence="1" type="ORF">A9Q02_06025</name>
</gene>
<proteinExistence type="predicted"/>
<dbReference type="GO" id="GO:0050660">
    <property type="term" value="F:flavin adenine dinucleotide binding"/>
    <property type="evidence" value="ECO:0007669"/>
    <property type="project" value="InterPro"/>
</dbReference>
<name>A0A2H3L0V8_9CHLR</name>
<dbReference type="InterPro" id="IPR036098">
    <property type="entry name" value="Thymidylate_synthase_ThyX_sf"/>
</dbReference>
<dbReference type="GO" id="GO:0050797">
    <property type="term" value="F:thymidylate synthase (FAD) activity"/>
    <property type="evidence" value="ECO:0007669"/>
    <property type="project" value="InterPro"/>
</dbReference>
<dbReference type="RefSeq" id="WP_097655166.1">
    <property type="nucleotide sequence ID" value="NZ_LYXE01000182.1"/>
</dbReference>
<dbReference type="OrthoDB" id="9780625at2"/>
<dbReference type="Pfam" id="PF02511">
    <property type="entry name" value="Thy1"/>
    <property type="match status" value="2"/>
</dbReference>
<dbReference type="PANTHER" id="PTHR34934:SF1">
    <property type="entry name" value="FLAVIN-DEPENDENT THYMIDYLATE SYNTHASE"/>
    <property type="match status" value="1"/>
</dbReference>
<dbReference type="GO" id="GO:0006231">
    <property type="term" value="P:dTMP biosynthetic process"/>
    <property type="evidence" value="ECO:0007669"/>
    <property type="project" value="InterPro"/>
</dbReference>
<dbReference type="PANTHER" id="PTHR34934">
    <property type="entry name" value="FLAVIN-DEPENDENT THYMIDYLATE SYNTHASE"/>
    <property type="match status" value="1"/>
</dbReference>
<reference evidence="1 2" key="1">
    <citation type="submission" date="2016-05" db="EMBL/GenBank/DDBJ databases">
        <authorList>
            <person name="Lavstsen T."/>
            <person name="Jespersen J.S."/>
        </authorList>
    </citation>
    <scope>NUCLEOTIDE SEQUENCE [LARGE SCALE GENOMIC DNA]</scope>
    <source>
        <strain evidence="1 2">B7-9</strain>
    </source>
</reference>
<keyword evidence="2" id="KW-1185">Reference proteome</keyword>
<dbReference type="InterPro" id="IPR003669">
    <property type="entry name" value="Thymidylate_synthase_ThyX"/>
</dbReference>
<comment type="caution">
    <text evidence="1">The sequence shown here is derived from an EMBL/GenBank/DDBJ whole genome shotgun (WGS) entry which is preliminary data.</text>
</comment>
<accession>A0A2H3L0V8</accession>
<dbReference type="PROSITE" id="PS51331">
    <property type="entry name" value="THYX"/>
    <property type="match status" value="2"/>
</dbReference>
<dbReference type="GO" id="GO:0004799">
    <property type="term" value="F:thymidylate synthase activity"/>
    <property type="evidence" value="ECO:0007669"/>
    <property type="project" value="TreeGrafter"/>
</dbReference>
<dbReference type="Gene3D" id="3.30.1360.170">
    <property type="match status" value="2"/>
</dbReference>
<dbReference type="CDD" id="cd20175">
    <property type="entry name" value="ThyX"/>
    <property type="match status" value="1"/>
</dbReference>